<dbReference type="AlphaFoldDB" id="A0A7W6WL85"/>
<dbReference type="SUPFAM" id="SSF141371">
    <property type="entry name" value="PilZ domain-like"/>
    <property type="match status" value="1"/>
</dbReference>
<sequence>MVSPHPHDMMDRGGTARRSERPKRPERRAVPRLDLPLSGRWAADGRWVHVLVESISHRGAGLSLRVALGDGTRGTLSLDEFGPPIPCEVRWTGDGRAGVAFDLGAGDADRLRRHLARHAGKGGLPTALLPDAAGLP</sequence>
<feature type="region of interest" description="Disordered" evidence="1">
    <location>
        <begin position="1"/>
        <end position="31"/>
    </location>
</feature>
<evidence type="ECO:0000256" key="1">
    <source>
        <dbReference type="SAM" id="MobiDB-lite"/>
    </source>
</evidence>
<dbReference type="GO" id="GO:0035438">
    <property type="term" value="F:cyclic-di-GMP binding"/>
    <property type="evidence" value="ECO:0007669"/>
    <property type="project" value="InterPro"/>
</dbReference>
<accession>A0A7W6WL85</accession>
<organism evidence="3 4">
    <name type="scientific">Roseospira goensis</name>
    <dbReference type="NCBI Taxonomy" id="391922"/>
    <lineage>
        <taxon>Bacteria</taxon>
        <taxon>Pseudomonadati</taxon>
        <taxon>Pseudomonadota</taxon>
        <taxon>Alphaproteobacteria</taxon>
        <taxon>Rhodospirillales</taxon>
        <taxon>Rhodospirillaceae</taxon>
        <taxon>Roseospira</taxon>
    </lineage>
</organism>
<name>A0A7W6WL85_9PROT</name>
<protein>
    <recommendedName>
        <fullName evidence="2">PilZ domain-containing protein</fullName>
    </recommendedName>
</protein>
<feature type="compositionally biased region" description="Basic and acidic residues" evidence="1">
    <location>
        <begin position="17"/>
        <end position="31"/>
    </location>
</feature>
<evidence type="ECO:0000313" key="3">
    <source>
        <dbReference type="EMBL" id="MBB4286142.1"/>
    </source>
</evidence>
<gene>
    <name evidence="3" type="ORF">GGD88_001869</name>
</gene>
<evidence type="ECO:0000313" key="4">
    <source>
        <dbReference type="Proteomes" id="UP000555728"/>
    </source>
</evidence>
<dbReference type="Gene3D" id="2.40.10.220">
    <property type="entry name" value="predicted glycosyltransferase like domains"/>
    <property type="match status" value="1"/>
</dbReference>
<keyword evidence="4" id="KW-1185">Reference proteome</keyword>
<feature type="compositionally biased region" description="Basic and acidic residues" evidence="1">
    <location>
        <begin position="1"/>
        <end position="11"/>
    </location>
</feature>
<reference evidence="3 4" key="1">
    <citation type="submission" date="2020-08" db="EMBL/GenBank/DDBJ databases">
        <title>Genome sequencing of Purple Non-Sulfur Bacteria from various extreme environments.</title>
        <authorList>
            <person name="Mayer M."/>
        </authorList>
    </citation>
    <scope>NUCLEOTIDE SEQUENCE [LARGE SCALE GENOMIC DNA]</scope>
    <source>
        <strain evidence="3 4">JA135</strain>
    </source>
</reference>
<dbReference type="RefSeq" id="WP_184434558.1">
    <property type="nucleotide sequence ID" value="NZ_JACIGI010000013.1"/>
</dbReference>
<feature type="domain" description="PilZ" evidence="2">
    <location>
        <begin position="26"/>
        <end position="116"/>
    </location>
</feature>
<dbReference type="InterPro" id="IPR009875">
    <property type="entry name" value="PilZ_domain"/>
</dbReference>
<evidence type="ECO:0000259" key="2">
    <source>
        <dbReference type="Pfam" id="PF07238"/>
    </source>
</evidence>
<comment type="caution">
    <text evidence="3">The sequence shown here is derived from an EMBL/GenBank/DDBJ whole genome shotgun (WGS) entry which is preliminary data.</text>
</comment>
<dbReference type="EMBL" id="JACIGI010000013">
    <property type="protein sequence ID" value="MBB4286142.1"/>
    <property type="molecule type" value="Genomic_DNA"/>
</dbReference>
<dbReference type="Proteomes" id="UP000555728">
    <property type="component" value="Unassembled WGS sequence"/>
</dbReference>
<dbReference type="Pfam" id="PF07238">
    <property type="entry name" value="PilZ"/>
    <property type="match status" value="1"/>
</dbReference>
<proteinExistence type="predicted"/>